<dbReference type="EMBL" id="JAPFFF010000007">
    <property type="protein sequence ID" value="KAK8885469.1"/>
    <property type="molecule type" value="Genomic_DNA"/>
</dbReference>
<gene>
    <name evidence="2" type="ORF">M9Y10_040918</name>
</gene>
<protein>
    <submittedName>
        <fullName evidence="2">Uncharacterized protein</fullName>
    </submittedName>
</protein>
<evidence type="ECO:0000313" key="2">
    <source>
        <dbReference type="EMBL" id="KAK8885469.1"/>
    </source>
</evidence>
<evidence type="ECO:0000313" key="3">
    <source>
        <dbReference type="Proteomes" id="UP001470230"/>
    </source>
</evidence>
<sequence length="955" mass="111140">MDIIRTSWNNRLPPDEFQQLLSQQEDPLLIIHQLFNTIGFFSGKERFDFEEEFFQNHDETQMRILYEYLFVSLSKSPIFFANSIIDSRNVDTNVSEINFVLNQNLNLLGFVRFFSQFGDQLFESYSKADLEIDIKKYSYCCLFTLQICLSFGYDKYSLDYSNFSNNDYNFMNSYEFYVSEIAISKLSSSLSFILLLVRSRLFYRNEIINTRKMFKKRIMLTIKKFSIMAGAEDENIDFCLPDRICFDESDKCEMLLTLYGLNTWRILKFVIFSDRPYVNSKVSLIPRSEVLLYIVSDIITIRKNPYIFEFASIEDLYGCYAHTIAQFISFPSLYMIYMITTFLPQYISYAENKLLKTATDVNIFNTYNEEKLHEIFSHMKCFLKSGSPSDQKANDQSISLNPLSPSTDQPNQNLVTSDENVGSAQLAFFEGQLNSKCNILGYYVNYDKLESYFSKRPKGDLNPYDLQSIFESVFQYPSFSSMAINFSLDRMIVDDISFCAKICRQILKNYETLQDFRIYIFKHGKFFELFTQLLRISSITVDENLFNSIWLLALTLFRFTWGSVSIGFKERLLIFVDAIEPPPIRYVVRFLLQIEPEKDDIFLSKEMNYIIDGKTQDQNDSLGFSVFYPYYIAARTLDGLLKGSLQLSEVINFVPDHLYLWPSILLYVYKFPTNENKVILTSIKQSKEELNKLLFKQVMLRMMDESSSKKWMVASEMLDSMIMRENLPKSPNDIKFIIVKHIQMLIVPNILRYSLILSITNIWIALAEHFTFDVFGNIFIHEIVRIMTSFDYFNGFGGLDIKSSFSDNDSPLSLFISSIGHVFAVFLNSDPNRMKKSIDIMIDVVINEDDLLVDSEIVFSFAQLAIIIINDSLFDWKPLFQDLIKTCNSILLNSATDVTNNKCVFAFSVIRIALIIPKLKEVLLNDNSTFQTLIDVNDCSTIIDYLIAKDLYINS</sequence>
<name>A0ABR2K313_9EUKA</name>
<keyword evidence="3" id="KW-1185">Reference proteome</keyword>
<reference evidence="2 3" key="1">
    <citation type="submission" date="2024-04" db="EMBL/GenBank/DDBJ databases">
        <title>Tritrichomonas musculus Genome.</title>
        <authorList>
            <person name="Alves-Ferreira E."/>
            <person name="Grigg M."/>
            <person name="Lorenzi H."/>
            <person name="Galac M."/>
        </authorList>
    </citation>
    <scope>NUCLEOTIDE SEQUENCE [LARGE SCALE GENOMIC DNA]</scope>
    <source>
        <strain evidence="2 3">EAF2021</strain>
    </source>
</reference>
<proteinExistence type="predicted"/>
<accession>A0ABR2K313</accession>
<dbReference type="Proteomes" id="UP001470230">
    <property type="component" value="Unassembled WGS sequence"/>
</dbReference>
<evidence type="ECO:0000256" key="1">
    <source>
        <dbReference type="SAM" id="MobiDB-lite"/>
    </source>
</evidence>
<organism evidence="2 3">
    <name type="scientific">Tritrichomonas musculus</name>
    <dbReference type="NCBI Taxonomy" id="1915356"/>
    <lineage>
        <taxon>Eukaryota</taxon>
        <taxon>Metamonada</taxon>
        <taxon>Parabasalia</taxon>
        <taxon>Tritrichomonadida</taxon>
        <taxon>Tritrichomonadidae</taxon>
        <taxon>Tritrichomonas</taxon>
    </lineage>
</organism>
<feature type="region of interest" description="Disordered" evidence="1">
    <location>
        <begin position="387"/>
        <end position="414"/>
    </location>
</feature>
<comment type="caution">
    <text evidence="2">The sequence shown here is derived from an EMBL/GenBank/DDBJ whole genome shotgun (WGS) entry which is preliminary data.</text>
</comment>